<feature type="compositionally biased region" description="Polar residues" evidence="1">
    <location>
        <begin position="819"/>
        <end position="835"/>
    </location>
</feature>
<keyword evidence="3" id="KW-1185">Reference proteome</keyword>
<feature type="compositionally biased region" description="Low complexity" evidence="1">
    <location>
        <begin position="39"/>
        <end position="49"/>
    </location>
</feature>
<dbReference type="Proteomes" id="UP000186601">
    <property type="component" value="Unassembled WGS sequence"/>
</dbReference>
<proteinExistence type="predicted"/>
<dbReference type="AlphaFoldDB" id="A0A2R6R3V9"/>
<name>A0A2R6R3V9_9APHY</name>
<dbReference type="STRING" id="98765.A0A2R6R3V9"/>
<protein>
    <submittedName>
        <fullName evidence="2">Uncharacterized protein</fullName>
    </submittedName>
</protein>
<dbReference type="PANTHER" id="PTHR31912:SF34">
    <property type="entry name" value="NOTOCHORD-RELATED PROTEIN"/>
    <property type="match status" value="1"/>
</dbReference>
<evidence type="ECO:0000313" key="2">
    <source>
        <dbReference type="EMBL" id="PSS19933.1"/>
    </source>
</evidence>
<accession>A0A2R6R3V9</accession>
<evidence type="ECO:0000313" key="3">
    <source>
        <dbReference type="Proteomes" id="UP000186601"/>
    </source>
</evidence>
<feature type="compositionally biased region" description="Low complexity" evidence="1">
    <location>
        <begin position="836"/>
        <end position="849"/>
    </location>
</feature>
<evidence type="ECO:0000256" key="1">
    <source>
        <dbReference type="SAM" id="MobiDB-lite"/>
    </source>
</evidence>
<gene>
    <name evidence="2" type="ORF">PHLCEN_2v3106</name>
</gene>
<dbReference type="OrthoDB" id="2246127at2759"/>
<feature type="region of interest" description="Disordered" evidence="1">
    <location>
        <begin position="819"/>
        <end position="849"/>
    </location>
</feature>
<comment type="caution">
    <text evidence="2">The sequence shown here is derived from an EMBL/GenBank/DDBJ whole genome shotgun (WGS) entry which is preliminary data.</text>
</comment>
<feature type="region of interest" description="Disordered" evidence="1">
    <location>
        <begin position="1"/>
        <end position="80"/>
    </location>
</feature>
<organism evidence="2 3">
    <name type="scientific">Hermanssonia centrifuga</name>
    <dbReference type="NCBI Taxonomy" id="98765"/>
    <lineage>
        <taxon>Eukaryota</taxon>
        <taxon>Fungi</taxon>
        <taxon>Dikarya</taxon>
        <taxon>Basidiomycota</taxon>
        <taxon>Agaricomycotina</taxon>
        <taxon>Agaricomycetes</taxon>
        <taxon>Polyporales</taxon>
        <taxon>Meruliaceae</taxon>
        <taxon>Hermanssonia</taxon>
    </lineage>
</organism>
<sequence length="874" mass="95097">MSSDPLGGPNMAEHAVWTSEKPCTAPSHQLSPLPPSSPPSDHVPSQSSPTGLAHETEGLNDGDSEEETTDGLVDPYSIHGPALPSDGADLIYDNWGGNIACEKASTTALPLEDDEPGGPNSEVFIDPWLDLDALDHSDPLAVDPGFDELAEHLPSDGIQLPNEDAWFPWPNEKHCLLDILGAFPRAAFSEAEMEITRWVAAKLGVRDLPSIRVVKSHRSEVLKLAGSQPQVLKSAIGNLYCKTSLARILAHEVANPIVRQLLEFYPEDSGPRLAEARQGERWRCEVDSTFAGVMARADDGQDYFVSEPALATVDDIGTIQPVIPVRFFTRNKTLFAKVHRLHVERHADRDSFVVDASGALDQGSMELPLHAFFLSYPRLLESHNAYSLPPPTRIAGIRRSTASNAPGRAAAVLDVWKAPLPNPWRTKAQGKRVLALPLWWYCDDTSGNSSKKWNKHNSFLCVLAGLPREHVHLAYNIHFLATSNIAAPLEMFEGIAADLKQMQADGLVAWDCVLDEDVVYIPWALACLGDNPMQSELSSHIGLQGKRFCRVCHAHGKDNSLTGEEGERDRLTSFLFAGRPRTHAETLQALDLQWKAIQVGAPSRVDILATESGIKDKHFMAFVERFSGEISKLKASNRAEGNNATDGLPDLIDAVLDGRDDKLLFNPMFTIQGLDPHADTPVEILHVVLLGYVKYFWRDAVSRQNVAGKRTLRTRLASLDVAGLGLPALQGNTLVQYAKSLTGRDFRVVAQVGPAVLYDLLPPTAYEAWLALSRLCPLIFQPEIEDMETGDSSNSTHASSASTLLTTYSANTFTDVSQLPNSAGNSSNSTQDVSQLETSSGDSSNSTHASSASTLLATYSANISQLPISDTSNA</sequence>
<feature type="compositionally biased region" description="Acidic residues" evidence="1">
    <location>
        <begin position="58"/>
        <end position="69"/>
    </location>
</feature>
<dbReference type="EMBL" id="MLYV02000282">
    <property type="protein sequence ID" value="PSS19933.1"/>
    <property type="molecule type" value="Genomic_DNA"/>
</dbReference>
<dbReference type="PANTHER" id="PTHR31912">
    <property type="entry name" value="IP13529P"/>
    <property type="match status" value="1"/>
</dbReference>
<reference evidence="2 3" key="1">
    <citation type="submission" date="2018-02" db="EMBL/GenBank/DDBJ databases">
        <title>Genome sequence of the basidiomycete white-rot fungus Phlebia centrifuga.</title>
        <authorList>
            <person name="Granchi Z."/>
            <person name="Peng M."/>
            <person name="de Vries R.P."/>
            <person name="Hilden K."/>
            <person name="Makela M.R."/>
            <person name="Grigoriev I."/>
            <person name="Riley R."/>
        </authorList>
    </citation>
    <scope>NUCLEOTIDE SEQUENCE [LARGE SCALE GENOMIC DNA]</scope>
    <source>
        <strain evidence="2 3">FBCC195</strain>
    </source>
</reference>